<evidence type="ECO:0000313" key="3">
    <source>
        <dbReference type="Proteomes" id="UP000327157"/>
    </source>
</evidence>
<dbReference type="EMBL" id="SMOL01000162">
    <property type="protein sequence ID" value="KAB2623921.1"/>
    <property type="molecule type" value="Genomic_DNA"/>
</dbReference>
<dbReference type="Proteomes" id="UP000327157">
    <property type="component" value="Unassembled WGS sequence"/>
</dbReference>
<reference evidence="2 3" key="1">
    <citation type="submission" date="2019-09" db="EMBL/GenBank/DDBJ databases">
        <authorList>
            <person name="Ou C."/>
        </authorList>
    </citation>
    <scope>NUCLEOTIDE SEQUENCE [LARGE SCALE GENOMIC DNA]</scope>
    <source>
        <strain evidence="2">S2</strain>
        <tissue evidence="2">Leaf</tissue>
    </source>
</reference>
<dbReference type="OrthoDB" id="1701901at2759"/>
<accession>A0A5N5HCK1</accession>
<feature type="region of interest" description="Disordered" evidence="1">
    <location>
        <begin position="250"/>
        <end position="271"/>
    </location>
</feature>
<name>A0A5N5HCK1_9ROSA</name>
<gene>
    <name evidence="2" type="ORF">D8674_037874</name>
</gene>
<reference evidence="2 3" key="2">
    <citation type="submission" date="2019-11" db="EMBL/GenBank/DDBJ databases">
        <title>A de novo genome assembly of a pear dwarfing rootstock.</title>
        <authorList>
            <person name="Wang F."/>
            <person name="Wang J."/>
            <person name="Li S."/>
            <person name="Zhang Y."/>
            <person name="Fang M."/>
            <person name="Ma L."/>
            <person name="Zhao Y."/>
            <person name="Jiang S."/>
        </authorList>
    </citation>
    <scope>NUCLEOTIDE SEQUENCE [LARGE SCALE GENOMIC DNA]</scope>
    <source>
        <strain evidence="2">S2</strain>
        <tissue evidence="2">Leaf</tissue>
    </source>
</reference>
<evidence type="ECO:0000256" key="1">
    <source>
        <dbReference type="SAM" id="MobiDB-lite"/>
    </source>
</evidence>
<keyword evidence="3" id="KW-1185">Reference proteome</keyword>
<protein>
    <submittedName>
        <fullName evidence="2">Uncharacterized protein</fullName>
    </submittedName>
</protein>
<dbReference type="AlphaFoldDB" id="A0A5N5HCK1"/>
<evidence type="ECO:0000313" key="2">
    <source>
        <dbReference type="EMBL" id="KAB2623921.1"/>
    </source>
</evidence>
<sequence length="271" mass="30053">MASMQNMKALATRFRMSISLSKKEKGGIKIDKKAMEEALLGKTVNKSGFIDQFTNLWREGEGISIRALGGAQWCKMERFRDKASEIDIEVLYTFKRLNAEYDLRGNSIMGRGNGQIEARGKNGSSSLSLGRCYDRLIDRGDSIAPEAGRIELLSHLDLIKVIGESTKVIQPNRDIDLNIPIMEVNSDVSGRNHVSDGIARGLGEGLTSQDSNLFNLLLIIEAVLRGGMKNNREDDGCEFKEFEECGTRVNKIQRSGSDQAGATYERSPRSQ</sequence>
<organism evidence="2 3">
    <name type="scientific">Pyrus ussuriensis x Pyrus communis</name>
    <dbReference type="NCBI Taxonomy" id="2448454"/>
    <lineage>
        <taxon>Eukaryota</taxon>
        <taxon>Viridiplantae</taxon>
        <taxon>Streptophyta</taxon>
        <taxon>Embryophyta</taxon>
        <taxon>Tracheophyta</taxon>
        <taxon>Spermatophyta</taxon>
        <taxon>Magnoliopsida</taxon>
        <taxon>eudicotyledons</taxon>
        <taxon>Gunneridae</taxon>
        <taxon>Pentapetalae</taxon>
        <taxon>rosids</taxon>
        <taxon>fabids</taxon>
        <taxon>Rosales</taxon>
        <taxon>Rosaceae</taxon>
        <taxon>Amygdaloideae</taxon>
        <taxon>Maleae</taxon>
        <taxon>Pyrus</taxon>
    </lineage>
</organism>
<proteinExistence type="predicted"/>
<comment type="caution">
    <text evidence="2">The sequence shown here is derived from an EMBL/GenBank/DDBJ whole genome shotgun (WGS) entry which is preliminary data.</text>
</comment>
<feature type="compositionally biased region" description="Polar residues" evidence="1">
    <location>
        <begin position="250"/>
        <end position="260"/>
    </location>
</feature>